<keyword evidence="4" id="KW-0158">Chromosome</keyword>
<comment type="subcellular location">
    <subcellularLocation>
        <location evidence="2">Chromosome</location>
        <location evidence="2">Centromere</location>
    </subcellularLocation>
    <subcellularLocation>
        <location evidence="1">Nucleus</location>
    </subcellularLocation>
</comment>
<evidence type="ECO:0000256" key="5">
    <source>
        <dbReference type="ARBA" id="ARBA00023242"/>
    </source>
</evidence>
<dbReference type="GO" id="GO:0005654">
    <property type="term" value="C:nucleoplasm"/>
    <property type="evidence" value="ECO:0007669"/>
    <property type="project" value="TreeGrafter"/>
</dbReference>
<dbReference type="PANTHER" id="PTHR46790">
    <property type="entry name" value="CENTROMERE PROTEIN N"/>
    <property type="match status" value="1"/>
</dbReference>
<reference evidence="7" key="2">
    <citation type="submission" date="2025-08" db="UniProtKB">
        <authorList>
            <consortium name="Ensembl"/>
        </authorList>
    </citation>
    <scope>IDENTIFICATION</scope>
</reference>
<accession>A0AAY4BBN8</accession>
<dbReference type="GO" id="GO:0034080">
    <property type="term" value="P:CENP-A containing chromatin assembly"/>
    <property type="evidence" value="ECO:0007669"/>
    <property type="project" value="InterPro"/>
</dbReference>
<organism evidence="7 8">
    <name type="scientific">Denticeps clupeoides</name>
    <name type="common">denticle herring</name>
    <dbReference type="NCBI Taxonomy" id="299321"/>
    <lineage>
        <taxon>Eukaryota</taxon>
        <taxon>Metazoa</taxon>
        <taxon>Chordata</taxon>
        <taxon>Craniata</taxon>
        <taxon>Vertebrata</taxon>
        <taxon>Euteleostomi</taxon>
        <taxon>Actinopterygii</taxon>
        <taxon>Neopterygii</taxon>
        <taxon>Teleostei</taxon>
        <taxon>Clupei</taxon>
        <taxon>Clupeiformes</taxon>
        <taxon>Denticipitoidei</taxon>
        <taxon>Denticipitidae</taxon>
        <taxon>Denticeps</taxon>
    </lineage>
</organism>
<reference evidence="7 8" key="1">
    <citation type="submission" date="2020-06" db="EMBL/GenBank/DDBJ databases">
        <authorList>
            <consortium name="Wellcome Sanger Institute Data Sharing"/>
        </authorList>
    </citation>
    <scope>NUCLEOTIDE SEQUENCE [LARGE SCALE GENOMIC DNA]</scope>
</reference>
<evidence type="ECO:0000313" key="7">
    <source>
        <dbReference type="Ensembl" id="ENSDCDP00010018369.1"/>
    </source>
</evidence>
<evidence type="ECO:0000256" key="6">
    <source>
        <dbReference type="ARBA" id="ARBA00023328"/>
    </source>
</evidence>
<keyword evidence="6" id="KW-0137">Centromere</keyword>
<dbReference type="GO" id="GO:0000775">
    <property type="term" value="C:chromosome, centromeric region"/>
    <property type="evidence" value="ECO:0007669"/>
    <property type="project" value="UniProtKB-SubCell"/>
</dbReference>
<evidence type="ECO:0008006" key="9">
    <source>
        <dbReference type="Google" id="ProtNLM"/>
    </source>
</evidence>
<keyword evidence="8" id="KW-1185">Reference proteome</keyword>
<protein>
    <recommendedName>
        <fullName evidence="9">Centromere protein N</fullName>
    </recommendedName>
</protein>
<name>A0AAY4BBN8_9TELE</name>
<keyword evidence="5" id="KW-0539">Nucleus</keyword>
<evidence type="ECO:0000256" key="4">
    <source>
        <dbReference type="ARBA" id="ARBA00022454"/>
    </source>
</evidence>
<comment type="similarity">
    <text evidence="3">Belongs to the CENP-N/CHL4 family.</text>
</comment>
<gene>
    <name evidence="7" type="primary">CENPN</name>
</gene>
<proteinExistence type="inferred from homology"/>
<dbReference type="Pfam" id="PF05238">
    <property type="entry name" value="CENP-N"/>
    <property type="match status" value="1"/>
</dbReference>
<dbReference type="Proteomes" id="UP000694580">
    <property type="component" value="Chromosome 16"/>
</dbReference>
<dbReference type="InterPro" id="IPR052011">
    <property type="entry name" value="CENP-NAC/CAD_complex"/>
</dbReference>
<evidence type="ECO:0000256" key="3">
    <source>
        <dbReference type="ARBA" id="ARBA00005566"/>
    </source>
</evidence>
<evidence type="ECO:0000256" key="2">
    <source>
        <dbReference type="ARBA" id="ARBA00004584"/>
    </source>
</evidence>
<evidence type="ECO:0000256" key="1">
    <source>
        <dbReference type="ARBA" id="ARBA00004123"/>
    </source>
</evidence>
<dbReference type="InterPro" id="IPR007902">
    <property type="entry name" value="Chl4/mis15/CENP-N"/>
</dbReference>
<dbReference type="PANTHER" id="PTHR46790:SF1">
    <property type="entry name" value="CENTROMERE PROTEIN N"/>
    <property type="match status" value="1"/>
</dbReference>
<dbReference type="GeneTree" id="ENSGT00390000004738"/>
<dbReference type="AlphaFoldDB" id="A0AAY4BBN8"/>
<dbReference type="GO" id="GO:0007059">
    <property type="term" value="P:chromosome segregation"/>
    <property type="evidence" value="ECO:0007669"/>
    <property type="project" value="InterPro"/>
</dbReference>
<sequence>MDETTRTVLQRVVRKVPATRLREVLRTWGRVPARQLDLLDFSTSKFVLFEDVRSLCEVNSNRLTLKHVCELEMIYFIGNPAQGVWRACHLTEPDDDVMTVELRQFKEQFKARLTELISNVSVKIKKHDDEAVWIRIAWGDHFHRPNQLKPTYVVHHLQTPYVFVYNLSTKHKPLLYQALVLATRHGSMKDSHLSGKSLTSIRDFLMRSYQQAFPTKYARPLQEKNTAPTNPNIEKEHAEQEEKRLQLACEAFGEGNVPRLETATYKLETRYRGSGNETLNNREEPFRALIKFSSANLLVSLNHCVSAGMAETPVTPLLSSITQKGKNYFVITDKGSGNSSQSMVQKK</sequence>
<evidence type="ECO:0000313" key="8">
    <source>
        <dbReference type="Proteomes" id="UP000694580"/>
    </source>
</evidence>
<reference evidence="7" key="3">
    <citation type="submission" date="2025-09" db="UniProtKB">
        <authorList>
            <consortium name="Ensembl"/>
        </authorList>
    </citation>
    <scope>IDENTIFICATION</scope>
</reference>
<dbReference type="Ensembl" id="ENSDCDT00010019443.1">
    <property type="protein sequence ID" value="ENSDCDP00010018369.1"/>
    <property type="gene ID" value="ENSDCDG00010008332.1"/>
</dbReference>